<keyword evidence="4" id="KW-0732">Signal</keyword>
<dbReference type="Proteomes" id="UP000257143">
    <property type="component" value="Unassembled WGS sequence"/>
</dbReference>
<dbReference type="Pfam" id="PF01497">
    <property type="entry name" value="Peripla_BP_2"/>
    <property type="match status" value="1"/>
</dbReference>
<evidence type="ECO:0000256" key="3">
    <source>
        <dbReference type="ARBA" id="ARBA00022448"/>
    </source>
</evidence>
<dbReference type="GO" id="GO:0005886">
    <property type="term" value="C:plasma membrane"/>
    <property type="evidence" value="ECO:0007669"/>
    <property type="project" value="UniProtKB-SubCell"/>
</dbReference>
<evidence type="ECO:0000313" key="6">
    <source>
        <dbReference type="EMBL" id="RDW19052.1"/>
    </source>
</evidence>
<dbReference type="GO" id="GO:1901678">
    <property type="term" value="P:iron coordination entity transport"/>
    <property type="evidence" value="ECO:0007669"/>
    <property type="project" value="UniProtKB-ARBA"/>
</dbReference>
<evidence type="ECO:0000256" key="2">
    <source>
        <dbReference type="ARBA" id="ARBA00008814"/>
    </source>
</evidence>
<sequence length="325" mass="36066">MNINGKKEFLFFSIMIFITLFLAACGNNNNASDPESTDDAVNTEKTGKTEVTLDSEKGEVTIPLGAKRIIAPFHEDALLALGITPVAKWAIGESLQFHLEDKLQDVPKLEWTLPLEQVLSHEPDLIILENNMENYEGTYEDYNKIAPTYVMTEKTTGDWRKQIEVFGQLLGMEEEAKQALTGYDDLVASAGKQLEEVIGDETVAAIWVIGGKFFVFEKDRHSADALYSEVGLHYPSFIESLGKATPEWNPISLEKLSELDADHVFLLAAEGEEGIETLENSEVWQSISAAQNNQVYILEDASSWTNKGLTASKKTIDAVLDTLVK</sequence>
<dbReference type="PROSITE" id="PS50983">
    <property type="entry name" value="FE_B12_PBP"/>
    <property type="match status" value="1"/>
</dbReference>
<dbReference type="Gene3D" id="3.40.50.1980">
    <property type="entry name" value="Nitrogenase molybdenum iron protein domain"/>
    <property type="match status" value="2"/>
</dbReference>
<dbReference type="SUPFAM" id="SSF53807">
    <property type="entry name" value="Helical backbone' metal receptor"/>
    <property type="match status" value="1"/>
</dbReference>
<dbReference type="EMBL" id="PIOC01000014">
    <property type="protein sequence ID" value="RDW19052.1"/>
    <property type="molecule type" value="Genomic_DNA"/>
</dbReference>
<accession>A0A3D8PTK9</accession>
<comment type="caution">
    <text evidence="6">The sequence shown here is derived from an EMBL/GenBank/DDBJ whole genome shotgun (WGS) entry which is preliminary data.</text>
</comment>
<organism evidence="6 7">
    <name type="scientific">Oceanobacillus arenosus</name>
    <dbReference type="NCBI Taxonomy" id="1229153"/>
    <lineage>
        <taxon>Bacteria</taxon>
        <taxon>Bacillati</taxon>
        <taxon>Bacillota</taxon>
        <taxon>Bacilli</taxon>
        <taxon>Bacillales</taxon>
        <taxon>Bacillaceae</taxon>
        <taxon>Oceanobacillus</taxon>
    </lineage>
</organism>
<dbReference type="GO" id="GO:0030288">
    <property type="term" value="C:outer membrane-bounded periplasmic space"/>
    <property type="evidence" value="ECO:0007669"/>
    <property type="project" value="TreeGrafter"/>
</dbReference>
<gene>
    <name evidence="6" type="ORF">CWR48_08355</name>
</gene>
<evidence type="ECO:0000259" key="5">
    <source>
        <dbReference type="PROSITE" id="PS50983"/>
    </source>
</evidence>
<dbReference type="PANTHER" id="PTHR30532">
    <property type="entry name" value="IRON III DICITRATE-BINDING PERIPLASMIC PROTEIN"/>
    <property type="match status" value="1"/>
</dbReference>
<evidence type="ECO:0000256" key="1">
    <source>
        <dbReference type="ARBA" id="ARBA00004193"/>
    </source>
</evidence>
<evidence type="ECO:0000256" key="4">
    <source>
        <dbReference type="ARBA" id="ARBA00022729"/>
    </source>
</evidence>
<dbReference type="InterPro" id="IPR002491">
    <property type="entry name" value="ABC_transptr_periplasmic_BD"/>
</dbReference>
<comment type="subcellular location">
    <subcellularLocation>
        <location evidence="1">Cell membrane</location>
        <topology evidence="1">Lipid-anchor</topology>
    </subcellularLocation>
</comment>
<dbReference type="InterPro" id="IPR051313">
    <property type="entry name" value="Bact_iron-sidero_bind"/>
</dbReference>
<evidence type="ECO:0000313" key="7">
    <source>
        <dbReference type="Proteomes" id="UP000257143"/>
    </source>
</evidence>
<name>A0A3D8PTK9_9BACI</name>
<keyword evidence="7" id="KW-1185">Reference proteome</keyword>
<reference evidence="7" key="1">
    <citation type="submission" date="2017-11" db="EMBL/GenBank/DDBJ databases">
        <authorList>
            <person name="Zhu W."/>
        </authorList>
    </citation>
    <scope>NUCLEOTIDE SEQUENCE [LARGE SCALE GENOMIC DNA]</scope>
    <source>
        <strain evidence="7">CAU 1183</strain>
    </source>
</reference>
<dbReference type="AlphaFoldDB" id="A0A3D8PTK9"/>
<protein>
    <submittedName>
        <fullName evidence="6">Ferrichrome ABC transporter substrate-binding protein</fullName>
    </submittedName>
</protein>
<keyword evidence="3" id="KW-0813">Transport</keyword>
<dbReference type="PANTHER" id="PTHR30532:SF1">
    <property type="entry name" value="IRON(3+)-HYDROXAMATE-BINDING PROTEIN FHUD"/>
    <property type="match status" value="1"/>
</dbReference>
<proteinExistence type="inferred from homology"/>
<feature type="domain" description="Fe/B12 periplasmic-binding" evidence="5">
    <location>
        <begin position="49"/>
        <end position="325"/>
    </location>
</feature>
<dbReference type="OrthoDB" id="2417096at2"/>
<comment type="similarity">
    <text evidence="2">Belongs to the bacterial solute-binding protein 8 family.</text>
</comment>
<dbReference type="PROSITE" id="PS51257">
    <property type="entry name" value="PROKAR_LIPOPROTEIN"/>
    <property type="match status" value="1"/>
</dbReference>